<name>A0ABY8H4S4_9MICC</name>
<dbReference type="Pfam" id="PF03466">
    <property type="entry name" value="LysR_substrate"/>
    <property type="match status" value="1"/>
</dbReference>
<proteinExistence type="inferred from homology"/>
<keyword evidence="2" id="KW-0805">Transcription regulation</keyword>
<dbReference type="InterPro" id="IPR036388">
    <property type="entry name" value="WH-like_DNA-bd_sf"/>
</dbReference>
<dbReference type="InterPro" id="IPR036390">
    <property type="entry name" value="WH_DNA-bd_sf"/>
</dbReference>
<dbReference type="Proteomes" id="UP001219037">
    <property type="component" value="Chromosome"/>
</dbReference>
<evidence type="ECO:0000259" key="5">
    <source>
        <dbReference type="PROSITE" id="PS50931"/>
    </source>
</evidence>
<dbReference type="EMBL" id="CP121252">
    <property type="protein sequence ID" value="WFP15715.1"/>
    <property type="molecule type" value="Genomic_DNA"/>
</dbReference>
<evidence type="ECO:0000313" key="6">
    <source>
        <dbReference type="EMBL" id="WFP15715.1"/>
    </source>
</evidence>
<dbReference type="SUPFAM" id="SSF53850">
    <property type="entry name" value="Periplasmic binding protein-like II"/>
    <property type="match status" value="1"/>
</dbReference>
<evidence type="ECO:0000256" key="2">
    <source>
        <dbReference type="ARBA" id="ARBA00023015"/>
    </source>
</evidence>
<evidence type="ECO:0000313" key="7">
    <source>
        <dbReference type="Proteomes" id="UP001219037"/>
    </source>
</evidence>
<dbReference type="Gene3D" id="3.40.190.10">
    <property type="entry name" value="Periplasmic binding protein-like II"/>
    <property type="match status" value="2"/>
</dbReference>
<evidence type="ECO:0000256" key="4">
    <source>
        <dbReference type="ARBA" id="ARBA00023163"/>
    </source>
</evidence>
<dbReference type="RefSeq" id="WP_278156678.1">
    <property type="nucleotide sequence ID" value="NZ_CP121252.1"/>
</dbReference>
<organism evidence="6 7">
    <name type="scientific">Citricoccus muralis</name>
    <dbReference type="NCBI Taxonomy" id="169134"/>
    <lineage>
        <taxon>Bacteria</taxon>
        <taxon>Bacillati</taxon>
        <taxon>Actinomycetota</taxon>
        <taxon>Actinomycetes</taxon>
        <taxon>Micrococcales</taxon>
        <taxon>Micrococcaceae</taxon>
        <taxon>Citricoccus</taxon>
    </lineage>
</organism>
<dbReference type="PANTHER" id="PTHR30346:SF0">
    <property type="entry name" value="HCA OPERON TRANSCRIPTIONAL ACTIVATOR HCAR"/>
    <property type="match status" value="1"/>
</dbReference>
<keyword evidence="4" id="KW-0804">Transcription</keyword>
<dbReference type="Pfam" id="PF00126">
    <property type="entry name" value="HTH_1"/>
    <property type="match status" value="1"/>
</dbReference>
<evidence type="ECO:0000256" key="1">
    <source>
        <dbReference type="ARBA" id="ARBA00009437"/>
    </source>
</evidence>
<dbReference type="PANTHER" id="PTHR30346">
    <property type="entry name" value="TRANSCRIPTIONAL DUAL REGULATOR HCAR-RELATED"/>
    <property type="match status" value="1"/>
</dbReference>
<dbReference type="SUPFAM" id="SSF46785">
    <property type="entry name" value="Winged helix' DNA-binding domain"/>
    <property type="match status" value="1"/>
</dbReference>
<feature type="domain" description="HTH lysR-type" evidence="5">
    <location>
        <begin position="1"/>
        <end position="58"/>
    </location>
</feature>
<evidence type="ECO:0000256" key="3">
    <source>
        <dbReference type="ARBA" id="ARBA00023125"/>
    </source>
</evidence>
<keyword evidence="3" id="KW-0238">DNA-binding</keyword>
<accession>A0ABY8H4S4</accession>
<gene>
    <name evidence="6" type="ORF">P8192_09925</name>
</gene>
<reference evidence="6 7" key="1">
    <citation type="submission" date="2023-04" db="EMBL/GenBank/DDBJ databases">
        <title>Funneling lignin-derived compounds into biodiesel using alkali-halophilic Citricoccus sp. P2.</title>
        <authorList>
            <person name="Luo C.-B."/>
        </authorList>
    </citation>
    <scope>NUCLEOTIDE SEQUENCE [LARGE SCALE GENOMIC DNA]</scope>
    <source>
        <strain evidence="6 7">P2</strain>
    </source>
</reference>
<dbReference type="InterPro" id="IPR005119">
    <property type="entry name" value="LysR_subst-bd"/>
</dbReference>
<dbReference type="InterPro" id="IPR000847">
    <property type="entry name" value="LysR_HTH_N"/>
</dbReference>
<protein>
    <submittedName>
        <fullName evidence="6">LysR family transcriptional regulator</fullName>
    </submittedName>
</protein>
<keyword evidence="7" id="KW-1185">Reference proteome</keyword>
<dbReference type="Gene3D" id="1.10.10.10">
    <property type="entry name" value="Winged helix-like DNA-binding domain superfamily/Winged helix DNA-binding domain"/>
    <property type="match status" value="1"/>
</dbReference>
<dbReference type="CDD" id="cd08414">
    <property type="entry name" value="PBP2_LTTR_aromatics_like"/>
    <property type="match status" value="1"/>
</dbReference>
<comment type="similarity">
    <text evidence="1">Belongs to the LysR transcriptional regulatory family.</text>
</comment>
<dbReference type="PRINTS" id="PR00039">
    <property type="entry name" value="HTHLYSR"/>
</dbReference>
<sequence length="294" mass="31246">MDTRWLQAFIAVAEELHFGRAAAKLHIAQSPLSQIIRKLEKTLGSELFTRNTRSVELTAAGMTFLPYAREVLAQLETGRQATHAVAGEVVGRVRFGYSGVLNHVVLPGLVRAVHHQLPNVTLELVGRVLTQDAIVQLEQGMLDAACVGLPIEATDLSTRLLLAEPLGAVLPEDHPLAAEPAVAVAQLRGEPFITTSTSGGSALLQTTMRQCADAGFRPTIVQEASDPYVVLLLVAGGVGVSLVTESIAPMMPPGAVYRPLHDATVTLEHGVAWSSRAPSPALHAVLELVDHAIV</sequence>
<dbReference type="PROSITE" id="PS50931">
    <property type="entry name" value="HTH_LYSR"/>
    <property type="match status" value="1"/>
</dbReference>